<feature type="compositionally biased region" description="Basic and acidic residues" evidence="1">
    <location>
        <begin position="67"/>
        <end position="84"/>
    </location>
</feature>
<keyword evidence="3" id="KW-1185">Reference proteome</keyword>
<evidence type="ECO:0000313" key="3">
    <source>
        <dbReference type="Proteomes" id="UP000234323"/>
    </source>
</evidence>
<organism evidence="2 3">
    <name type="scientific">Rhizophagus irregularis</name>
    <dbReference type="NCBI Taxonomy" id="588596"/>
    <lineage>
        <taxon>Eukaryota</taxon>
        <taxon>Fungi</taxon>
        <taxon>Fungi incertae sedis</taxon>
        <taxon>Mucoromycota</taxon>
        <taxon>Glomeromycotina</taxon>
        <taxon>Glomeromycetes</taxon>
        <taxon>Glomerales</taxon>
        <taxon>Glomeraceae</taxon>
        <taxon>Rhizophagus</taxon>
    </lineage>
</organism>
<feature type="region of interest" description="Disordered" evidence="1">
    <location>
        <begin position="67"/>
        <end position="169"/>
    </location>
</feature>
<feature type="compositionally biased region" description="Basic residues" evidence="1">
    <location>
        <begin position="159"/>
        <end position="169"/>
    </location>
</feature>
<gene>
    <name evidence="2" type="ORF">RhiirA4_466207</name>
</gene>
<comment type="caution">
    <text evidence="2">The sequence shown here is derived from an EMBL/GenBank/DDBJ whole genome shotgun (WGS) entry which is preliminary data.</text>
</comment>
<feature type="compositionally biased region" description="Basic and acidic residues" evidence="1">
    <location>
        <begin position="145"/>
        <end position="158"/>
    </location>
</feature>
<name>A0A2I1GTL6_9GLOM</name>
<protein>
    <submittedName>
        <fullName evidence="2">Uncharacterized protein</fullName>
    </submittedName>
</protein>
<dbReference type="Proteomes" id="UP000234323">
    <property type="component" value="Unassembled WGS sequence"/>
</dbReference>
<accession>A0A2I1GTL6</accession>
<sequence>MEWDKINNEALEEIMEERNLKAEELQTWILAENNFFYLGKKIISFAEQNKILLEYTTLNDDFKQRLKNEDRYQDEKVTGDKRPLLDSPSPSTPQIWTWEETENNPEKRKEYQESLKATGFTYSIKEELENSEEEEAAKIEEEEPQQNKEVKQDKEVLAIKKKKKKKNRK</sequence>
<proteinExistence type="predicted"/>
<reference evidence="2 3" key="1">
    <citation type="submission" date="2015-10" db="EMBL/GenBank/DDBJ databases">
        <title>Genome analyses suggest a sexual origin of heterokaryosis in a supposedly ancient asexual fungus.</title>
        <authorList>
            <person name="Ropars J."/>
            <person name="Sedzielewska K."/>
            <person name="Noel J."/>
            <person name="Charron P."/>
            <person name="Farinelli L."/>
            <person name="Marton T."/>
            <person name="Kruger M."/>
            <person name="Pelin A."/>
            <person name="Brachmann A."/>
            <person name="Corradi N."/>
        </authorList>
    </citation>
    <scope>NUCLEOTIDE SEQUENCE [LARGE SCALE GENOMIC DNA]</scope>
    <source>
        <strain evidence="2 3">A4</strain>
    </source>
</reference>
<feature type="compositionally biased region" description="Basic and acidic residues" evidence="1">
    <location>
        <begin position="104"/>
        <end position="113"/>
    </location>
</feature>
<dbReference type="EMBL" id="LLXI01000809">
    <property type="protein sequence ID" value="PKY49991.1"/>
    <property type="molecule type" value="Genomic_DNA"/>
</dbReference>
<evidence type="ECO:0000313" key="2">
    <source>
        <dbReference type="EMBL" id="PKY49991.1"/>
    </source>
</evidence>
<dbReference type="AlphaFoldDB" id="A0A2I1GTL6"/>
<feature type="compositionally biased region" description="Acidic residues" evidence="1">
    <location>
        <begin position="129"/>
        <end position="144"/>
    </location>
</feature>
<evidence type="ECO:0000256" key="1">
    <source>
        <dbReference type="SAM" id="MobiDB-lite"/>
    </source>
</evidence>
<dbReference type="VEuPathDB" id="FungiDB:FUN_013879"/>
<dbReference type="VEuPathDB" id="FungiDB:RhiirFUN_017094"/>